<dbReference type="EMBL" id="APMY01000021">
    <property type="protein sequence ID" value="EOM77917.1"/>
    <property type="molecule type" value="Genomic_DNA"/>
</dbReference>
<comment type="caution">
    <text evidence="1">The sequence shown here is derived from an EMBL/GenBank/DDBJ whole genome shotgun (WGS) entry which is preliminary data.</text>
</comment>
<dbReference type="AlphaFoldDB" id="R7WRG2"/>
<organism evidence="1 2">
    <name type="scientific">Rhodococcus rhodnii LMG 5362</name>
    <dbReference type="NCBI Taxonomy" id="1273125"/>
    <lineage>
        <taxon>Bacteria</taxon>
        <taxon>Bacillati</taxon>
        <taxon>Actinomycetota</taxon>
        <taxon>Actinomycetes</taxon>
        <taxon>Mycobacteriales</taxon>
        <taxon>Nocardiaceae</taxon>
        <taxon>Rhodococcus</taxon>
    </lineage>
</organism>
<proteinExistence type="predicted"/>
<protein>
    <submittedName>
        <fullName evidence="1">Uncharacterized protein</fullName>
    </submittedName>
</protein>
<keyword evidence="2" id="KW-1185">Reference proteome</keyword>
<dbReference type="RefSeq" id="WP_010836799.1">
    <property type="nucleotide sequence ID" value="NZ_APMY01000021.1"/>
</dbReference>
<gene>
    <name evidence="1" type="ORF">Rrhod_0726</name>
</gene>
<accession>R7WRG2</accession>
<dbReference type="PATRIC" id="fig|1273125.3.peg.701"/>
<sequence length="43" mass="4620">MPSLEDLIVQALADLRAAREAGNETRVATAEAILDSRLARVGR</sequence>
<name>R7WRG2_9NOCA</name>
<reference evidence="1 2" key="1">
    <citation type="journal article" date="2013" name="Genome Announc.">
        <title>Draft Genome Sequence of Rhodococcus rhodnii Strain LMG5362, a Symbiont of Rhodnius prolixus (Hemiptera, Reduviidae, Triatominae), the Principle Vector of Trypanosoma cruzi.</title>
        <authorList>
            <person name="Pachebat J.A."/>
            <person name="van Keulen G."/>
            <person name="Whitten M.M."/>
            <person name="Girdwood S."/>
            <person name="Del Sol R."/>
            <person name="Dyson P.J."/>
            <person name="Facey P.D."/>
        </authorList>
    </citation>
    <scope>NUCLEOTIDE SEQUENCE [LARGE SCALE GENOMIC DNA]</scope>
    <source>
        <strain evidence="1 2">LMG 5362</strain>
    </source>
</reference>
<evidence type="ECO:0000313" key="1">
    <source>
        <dbReference type="EMBL" id="EOM77917.1"/>
    </source>
</evidence>
<evidence type="ECO:0000313" key="2">
    <source>
        <dbReference type="Proteomes" id="UP000013525"/>
    </source>
</evidence>
<dbReference type="Proteomes" id="UP000013525">
    <property type="component" value="Unassembled WGS sequence"/>
</dbReference>